<gene>
    <name evidence="2" type="ORF">KYY02_27095</name>
</gene>
<dbReference type="Proteomes" id="UP001567537">
    <property type="component" value="Unassembled WGS sequence"/>
</dbReference>
<name>A0ABV4J5I2_9ACTN</name>
<feature type="transmembrane region" description="Helical" evidence="1">
    <location>
        <begin position="64"/>
        <end position="81"/>
    </location>
</feature>
<protein>
    <submittedName>
        <fullName evidence="2">DUF3040 domain-containing protein</fullName>
    </submittedName>
</protein>
<evidence type="ECO:0000256" key="1">
    <source>
        <dbReference type="SAM" id="Phobius"/>
    </source>
</evidence>
<keyword evidence="1" id="KW-0472">Membrane</keyword>
<comment type="caution">
    <text evidence="2">The sequence shown here is derived from an EMBL/GenBank/DDBJ whole genome shotgun (WGS) entry which is preliminary data.</text>
</comment>
<keyword evidence="1" id="KW-0812">Transmembrane</keyword>
<reference evidence="2 3" key="1">
    <citation type="journal article" date="2021" name="Res Sq">
        <title>Streptomyces Pimoensis sp. nov., Isolated From the Taklimakan Desert in Xinjiang, China.</title>
        <authorList>
            <person name="Zhang P."/>
            <person name="Luo X."/>
            <person name="Luo X."/>
            <person name="Liu Z."/>
            <person name="Xia Z."/>
            <person name="Wan C."/>
            <person name="zhang L."/>
        </authorList>
    </citation>
    <scope>NUCLEOTIDE SEQUENCE [LARGE SCALE GENOMIC DNA]</scope>
    <source>
        <strain evidence="2 3">TRM75549</strain>
    </source>
</reference>
<evidence type="ECO:0000313" key="3">
    <source>
        <dbReference type="Proteomes" id="UP001567537"/>
    </source>
</evidence>
<dbReference type="EMBL" id="JAHWZY010000037">
    <property type="protein sequence ID" value="MEZ3182195.1"/>
    <property type="molecule type" value="Genomic_DNA"/>
</dbReference>
<organism evidence="2 3">
    <name type="scientific">Streptomyces pimonensis</name>
    <dbReference type="NCBI Taxonomy" id="2860288"/>
    <lineage>
        <taxon>Bacteria</taxon>
        <taxon>Bacillati</taxon>
        <taxon>Actinomycetota</taxon>
        <taxon>Actinomycetes</taxon>
        <taxon>Kitasatosporales</taxon>
        <taxon>Streptomycetaceae</taxon>
        <taxon>Streptomyces</taxon>
    </lineage>
</organism>
<sequence>MPQSDDERLVDPAARLEHEGPRLVRSLSESRPARLRDYRRTSAWCALVIGVVMLAAGVVVPAGLLIAAGLVLAGIAAQLLAPDRDERP</sequence>
<accession>A0ABV4J5I2</accession>
<keyword evidence="1" id="KW-1133">Transmembrane helix</keyword>
<dbReference type="InterPro" id="IPR021401">
    <property type="entry name" value="DUF3040"/>
</dbReference>
<evidence type="ECO:0000313" key="2">
    <source>
        <dbReference type="EMBL" id="MEZ3182195.1"/>
    </source>
</evidence>
<keyword evidence="3" id="KW-1185">Reference proteome</keyword>
<dbReference type="Pfam" id="PF11239">
    <property type="entry name" value="DUF3040"/>
    <property type="match status" value="1"/>
</dbReference>
<proteinExistence type="predicted"/>
<dbReference type="RefSeq" id="WP_371242572.1">
    <property type="nucleotide sequence ID" value="NZ_JAHWZY010000037.1"/>
</dbReference>